<dbReference type="EMBL" id="GBRH01167170">
    <property type="protein sequence ID" value="JAE30726.1"/>
    <property type="molecule type" value="Transcribed_RNA"/>
</dbReference>
<accession>A0A0A9H788</accession>
<protein>
    <submittedName>
        <fullName evidence="1">Uncharacterized protein</fullName>
    </submittedName>
</protein>
<proteinExistence type="predicted"/>
<dbReference type="AlphaFoldDB" id="A0A0A9H788"/>
<sequence length="41" mass="4466">MFDTRLPPGITVVSPFAEDSSLNKVGVQSFPEELFSVLPTI</sequence>
<evidence type="ECO:0000313" key="1">
    <source>
        <dbReference type="EMBL" id="JAE30726.1"/>
    </source>
</evidence>
<reference evidence="1" key="2">
    <citation type="journal article" date="2015" name="Data Brief">
        <title>Shoot transcriptome of the giant reed, Arundo donax.</title>
        <authorList>
            <person name="Barrero R.A."/>
            <person name="Guerrero F.D."/>
            <person name="Moolhuijzen P."/>
            <person name="Goolsby J.A."/>
            <person name="Tidwell J."/>
            <person name="Bellgard S.E."/>
            <person name="Bellgard M.I."/>
        </authorList>
    </citation>
    <scope>NUCLEOTIDE SEQUENCE</scope>
    <source>
        <tissue evidence="1">Shoot tissue taken approximately 20 cm above the soil surface</tissue>
    </source>
</reference>
<organism evidence="1">
    <name type="scientific">Arundo donax</name>
    <name type="common">Giant reed</name>
    <name type="synonym">Donax arundinaceus</name>
    <dbReference type="NCBI Taxonomy" id="35708"/>
    <lineage>
        <taxon>Eukaryota</taxon>
        <taxon>Viridiplantae</taxon>
        <taxon>Streptophyta</taxon>
        <taxon>Embryophyta</taxon>
        <taxon>Tracheophyta</taxon>
        <taxon>Spermatophyta</taxon>
        <taxon>Magnoliopsida</taxon>
        <taxon>Liliopsida</taxon>
        <taxon>Poales</taxon>
        <taxon>Poaceae</taxon>
        <taxon>PACMAD clade</taxon>
        <taxon>Arundinoideae</taxon>
        <taxon>Arundineae</taxon>
        <taxon>Arundo</taxon>
    </lineage>
</organism>
<reference evidence="1" key="1">
    <citation type="submission" date="2014-09" db="EMBL/GenBank/DDBJ databases">
        <authorList>
            <person name="Magalhaes I.L.F."/>
            <person name="Oliveira U."/>
            <person name="Santos F.R."/>
            <person name="Vidigal T.H.D.A."/>
            <person name="Brescovit A.D."/>
            <person name="Santos A.J."/>
        </authorList>
    </citation>
    <scope>NUCLEOTIDE SEQUENCE</scope>
    <source>
        <tissue evidence="1">Shoot tissue taken approximately 20 cm above the soil surface</tissue>
    </source>
</reference>
<name>A0A0A9H788_ARUDO</name>